<keyword evidence="4 6" id="KW-1133">Transmembrane helix</keyword>
<keyword evidence="3 6" id="KW-0812">Transmembrane</keyword>
<feature type="transmembrane region" description="Helical" evidence="6">
    <location>
        <begin position="108"/>
        <end position="131"/>
    </location>
</feature>
<accession>A0ABQ4NQF8</accession>
<evidence type="ECO:0000256" key="4">
    <source>
        <dbReference type="ARBA" id="ARBA00022989"/>
    </source>
</evidence>
<feature type="transmembrane region" description="Helical" evidence="6">
    <location>
        <begin position="143"/>
        <end position="165"/>
    </location>
</feature>
<keyword evidence="2" id="KW-1003">Cell membrane</keyword>
<evidence type="ECO:0000256" key="3">
    <source>
        <dbReference type="ARBA" id="ARBA00022692"/>
    </source>
</evidence>
<evidence type="ECO:0000256" key="5">
    <source>
        <dbReference type="ARBA" id="ARBA00023136"/>
    </source>
</evidence>
<feature type="transmembrane region" description="Helical" evidence="6">
    <location>
        <begin position="177"/>
        <end position="195"/>
    </location>
</feature>
<organism evidence="8 9">
    <name type="scientific">Jannaschia pagri</name>
    <dbReference type="NCBI Taxonomy" id="2829797"/>
    <lineage>
        <taxon>Bacteria</taxon>
        <taxon>Pseudomonadati</taxon>
        <taxon>Pseudomonadota</taxon>
        <taxon>Alphaproteobacteria</taxon>
        <taxon>Rhodobacterales</taxon>
        <taxon>Roseobacteraceae</taxon>
        <taxon>Jannaschia</taxon>
    </lineage>
</organism>
<evidence type="ECO:0000256" key="7">
    <source>
        <dbReference type="SAM" id="SignalP"/>
    </source>
</evidence>
<dbReference type="InterPro" id="IPR001123">
    <property type="entry name" value="LeuE-type"/>
</dbReference>
<name>A0ABQ4NQF8_9RHOB</name>
<gene>
    <name evidence="8" type="ORF">JANAI62_32720</name>
</gene>
<dbReference type="Proteomes" id="UP000786693">
    <property type="component" value="Unassembled WGS sequence"/>
</dbReference>
<evidence type="ECO:0000313" key="8">
    <source>
        <dbReference type="EMBL" id="GIT96649.1"/>
    </source>
</evidence>
<feature type="transmembrane region" description="Helical" evidence="6">
    <location>
        <begin position="71"/>
        <end position="88"/>
    </location>
</feature>
<comment type="caution">
    <text evidence="8">The sequence shown here is derived from an EMBL/GenBank/DDBJ whole genome shotgun (WGS) entry which is preliminary data.</text>
</comment>
<dbReference type="RefSeq" id="WP_220750149.1">
    <property type="nucleotide sequence ID" value="NZ_BPFH01000007.1"/>
</dbReference>
<feature type="transmembrane region" description="Helical" evidence="6">
    <location>
        <begin position="43"/>
        <end position="64"/>
    </location>
</feature>
<feature type="signal peptide" evidence="7">
    <location>
        <begin position="1"/>
        <end position="17"/>
    </location>
</feature>
<evidence type="ECO:0000256" key="1">
    <source>
        <dbReference type="ARBA" id="ARBA00004651"/>
    </source>
</evidence>
<keyword evidence="7" id="KW-0732">Signal</keyword>
<reference evidence="8 9" key="1">
    <citation type="submission" date="2021-05" db="EMBL/GenBank/DDBJ databases">
        <title>Bacteria Genome sequencing.</title>
        <authorList>
            <person name="Takabe Y."/>
            <person name="Nakajima Y."/>
            <person name="Suzuki S."/>
            <person name="Shiozaki T."/>
        </authorList>
    </citation>
    <scope>NUCLEOTIDE SEQUENCE [LARGE SCALE GENOMIC DNA]</scope>
    <source>
        <strain evidence="8 9">AI_62</strain>
    </source>
</reference>
<evidence type="ECO:0000256" key="2">
    <source>
        <dbReference type="ARBA" id="ARBA00022475"/>
    </source>
</evidence>
<proteinExistence type="predicted"/>
<keyword evidence="9" id="KW-1185">Reference proteome</keyword>
<dbReference type="PANTHER" id="PTHR30086:SF20">
    <property type="entry name" value="ARGININE EXPORTER PROTEIN ARGO-RELATED"/>
    <property type="match status" value="1"/>
</dbReference>
<dbReference type="PANTHER" id="PTHR30086">
    <property type="entry name" value="ARGININE EXPORTER PROTEIN ARGO"/>
    <property type="match status" value="1"/>
</dbReference>
<protein>
    <submittedName>
        <fullName evidence="8">Lysine transporter LysE</fullName>
    </submittedName>
</protein>
<sequence length="203" mass="21557">MDPTLFFSFLLATLAIAATPGPSVALATSQALRGGRRAMYWAVAGDALGTMVHIAVAVAGLRVLIGLADQVLPALQLAGGAYILWLAWRAWHDTGESLPHDHDRRAFLSGFFACVTNPKAIVFFVALFPGFIAPDLNVVAQSLVYGAVFIAVDATSILAYALLTVRAVRSPLAARIPIHRISACGLAGVGALLIWKGWRDLPR</sequence>
<dbReference type="Pfam" id="PF01810">
    <property type="entry name" value="LysE"/>
    <property type="match status" value="1"/>
</dbReference>
<dbReference type="EMBL" id="BPFH01000007">
    <property type="protein sequence ID" value="GIT96649.1"/>
    <property type="molecule type" value="Genomic_DNA"/>
</dbReference>
<feature type="chain" id="PRO_5047403903" evidence="7">
    <location>
        <begin position="18"/>
        <end position="203"/>
    </location>
</feature>
<keyword evidence="5 6" id="KW-0472">Membrane</keyword>
<comment type="subcellular location">
    <subcellularLocation>
        <location evidence="1">Cell membrane</location>
        <topology evidence="1">Multi-pass membrane protein</topology>
    </subcellularLocation>
</comment>
<evidence type="ECO:0000313" key="9">
    <source>
        <dbReference type="Proteomes" id="UP000786693"/>
    </source>
</evidence>
<evidence type="ECO:0000256" key="6">
    <source>
        <dbReference type="SAM" id="Phobius"/>
    </source>
</evidence>